<keyword evidence="3" id="KW-1185">Reference proteome</keyword>
<dbReference type="InterPro" id="IPR004360">
    <property type="entry name" value="Glyas_Fos-R_dOase_dom"/>
</dbReference>
<dbReference type="PANTHER" id="PTHR36503">
    <property type="entry name" value="BLR2520 PROTEIN"/>
    <property type="match status" value="1"/>
</dbReference>
<sequence length="142" mass="14798">MDQRVTIVTLGVASVPAARRFYEKLGWTASSASQGDEVAFFQMNGAALSLFARGALAADAGIADSQPGFSGITLAQNLDSPKAVDAAFAKAVSAGATALKKPETAFWGGYSGYFSDPDGHIWELAHNPFFPLDADGNLALPE</sequence>
<reference evidence="2 3" key="1">
    <citation type="submission" date="2018-12" db="EMBL/GenBank/DDBJ databases">
        <authorList>
            <person name="Grouzdev D.S."/>
            <person name="Krutkina M.S."/>
        </authorList>
    </citation>
    <scope>NUCLEOTIDE SEQUENCE [LARGE SCALE GENOMIC DNA]</scope>
    <source>
        <strain evidence="2 3">RmlP026</strain>
    </source>
</reference>
<name>A0A4Q2U7V3_9HYPH</name>
<dbReference type="Pfam" id="PF00903">
    <property type="entry name" value="Glyoxalase"/>
    <property type="match status" value="1"/>
</dbReference>
<dbReference type="RefSeq" id="WP_129225562.1">
    <property type="nucleotide sequence ID" value="NZ_QYBB01000007.1"/>
</dbReference>
<dbReference type="CDD" id="cd07251">
    <property type="entry name" value="VOC_like"/>
    <property type="match status" value="1"/>
</dbReference>
<evidence type="ECO:0000259" key="1">
    <source>
        <dbReference type="PROSITE" id="PS51819"/>
    </source>
</evidence>
<dbReference type="Proteomes" id="UP000290759">
    <property type="component" value="Unassembled WGS sequence"/>
</dbReference>
<protein>
    <submittedName>
        <fullName evidence="2">VOC family protein</fullName>
    </submittedName>
</protein>
<organism evidence="2 3">
    <name type="scientific">Lichenibacterium minor</name>
    <dbReference type="NCBI Taxonomy" id="2316528"/>
    <lineage>
        <taxon>Bacteria</taxon>
        <taxon>Pseudomonadati</taxon>
        <taxon>Pseudomonadota</taxon>
        <taxon>Alphaproteobacteria</taxon>
        <taxon>Hyphomicrobiales</taxon>
        <taxon>Lichenihabitantaceae</taxon>
        <taxon>Lichenibacterium</taxon>
    </lineage>
</organism>
<dbReference type="SUPFAM" id="SSF54593">
    <property type="entry name" value="Glyoxalase/Bleomycin resistance protein/Dihydroxybiphenyl dioxygenase"/>
    <property type="match status" value="1"/>
</dbReference>
<dbReference type="Gene3D" id="3.10.180.10">
    <property type="entry name" value="2,3-Dihydroxybiphenyl 1,2-Dioxygenase, domain 1"/>
    <property type="match status" value="1"/>
</dbReference>
<dbReference type="PANTHER" id="PTHR36503:SF1">
    <property type="entry name" value="BLR2520 PROTEIN"/>
    <property type="match status" value="1"/>
</dbReference>
<dbReference type="OrthoDB" id="9798430at2"/>
<gene>
    <name evidence="2" type="ORF">D3273_08825</name>
</gene>
<feature type="domain" description="VOC" evidence="1">
    <location>
        <begin position="4"/>
        <end position="127"/>
    </location>
</feature>
<dbReference type="InterPro" id="IPR029068">
    <property type="entry name" value="Glyas_Bleomycin-R_OHBP_Dase"/>
</dbReference>
<evidence type="ECO:0000313" key="3">
    <source>
        <dbReference type="Proteomes" id="UP000290759"/>
    </source>
</evidence>
<dbReference type="InterPro" id="IPR037523">
    <property type="entry name" value="VOC_core"/>
</dbReference>
<proteinExistence type="predicted"/>
<evidence type="ECO:0000313" key="2">
    <source>
        <dbReference type="EMBL" id="RYC32482.1"/>
    </source>
</evidence>
<reference evidence="2 3" key="2">
    <citation type="submission" date="2019-02" db="EMBL/GenBank/DDBJ databases">
        <title>'Lichenibacterium ramalinii' gen. nov. sp. nov., 'Lichenibacterium minor' gen. nov. sp. nov.</title>
        <authorList>
            <person name="Pankratov T."/>
        </authorList>
    </citation>
    <scope>NUCLEOTIDE SEQUENCE [LARGE SCALE GENOMIC DNA]</scope>
    <source>
        <strain evidence="2 3">RmlP026</strain>
    </source>
</reference>
<accession>A0A4Q2U7V3</accession>
<dbReference type="PROSITE" id="PS51819">
    <property type="entry name" value="VOC"/>
    <property type="match status" value="1"/>
</dbReference>
<comment type="caution">
    <text evidence="2">The sequence shown here is derived from an EMBL/GenBank/DDBJ whole genome shotgun (WGS) entry which is preliminary data.</text>
</comment>
<dbReference type="EMBL" id="QYBB01000007">
    <property type="protein sequence ID" value="RYC32482.1"/>
    <property type="molecule type" value="Genomic_DNA"/>
</dbReference>
<dbReference type="AlphaFoldDB" id="A0A4Q2U7V3"/>